<evidence type="ECO:0000259" key="18">
    <source>
        <dbReference type="Pfam" id="PF10531"/>
    </source>
</evidence>
<evidence type="ECO:0000256" key="10">
    <source>
        <dbReference type="ARBA" id="ARBA00023114"/>
    </source>
</evidence>
<dbReference type="Proteomes" id="UP000295707">
    <property type="component" value="Unassembled WGS sequence"/>
</dbReference>
<dbReference type="AlphaFoldDB" id="A0A4R1H8E8"/>
<evidence type="ECO:0000256" key="4">
    <source>
        <dbReference type="ARBA" id="ARBA00022452"/>
    </source>
</evidence>
<evidence type="ECO:0000256" key="9">
    <source>
        <dbReference type="ARBA" id="ARBA00023065"/>
    </source>
</evidence>
<feature type="domain" description="SLBB" evidence="19">
    <location>
        <begin position="210"/>
        <end position="287"/>
    </location>
</feature>
<dbReference type="GO" id="GO:0006811">
    <property type="term" value="P:monoatomic ion transport"/>
    <property type="evidence" value="ECO:0007669"/>
    <property type="project" value="UniProtKB-KW"/>
</dbReference>
<feature type="signal peptide" evidence="16">
    <location>
        <begin position="1"/>
        <end position="28"/>
    </location>
</feature>
<dbReference type="GO" id="GO:0046930">
    <property type="term" value="C:pore complex"/>
    <property type="evidence" value="ECO:0007669"/>
    <property type="project" value="UniProtKB-KW"/>
</dbReference>
<keyword evidence="6" id="KW-0812">Transmembrane</keyword>
<evidence type="ECO:0000256" key="15">
    <source>
        <dbReference type="SAM" id="MobiDB-lite"/>
    </source>
</evidence>
<proteinExistence type="inferred from homology"/>
<evidence type="ECO:0000256" key="2">
    <source>
        <dbReference type="ARBA" id="ARBA00009450"/>
    </source>
</evidence>
<keyword evidence="3" id="KW-0813">Transport</keyword>
<feature type="domain" description="Soluble ligand binding" evidence="18">
    <location>
        <begin position="294"/>
        <end position="345"/>
    </location>
</feature>
<feature type="domain" description="Soluble ligand binding" evidence="18">
    <location>
        <begin position="728"/>
        <end position="776"/>
    </location>
</feature>
<dbReference type="InterPro" id="IPR003715">
    <property type="entry name" value="Poly_export_N"/>
</dbReference>
<keyword evidence="5" id="KW-0762">Sugar transport</keyword>
<keyword evidence="11" id="KW-0472">Membrane</keyword>
<dbReference type="Pfam" id="PF22461">
    <property type="entry name" value="SLBB_2"/>
    <property type="match status" value="1"/>
</dbReference>
<evidence type="ECO:0000256" key="11">
    <source>
        <dbReference type="ARBA" id="ARBA00023136"/>
    </source>
</evidence>
<evidence type="ECO:0000313" key="21">
    <source>
        <dbReference type="Proteomes" id="UP000295707"/>
    </source>
</evidence>
<dbReference type="Pfam" id="PF02563">
    <property type="entry name" value="Poly_export"/>
    <property type="match status" value="1"/>
</dbReference>
<feature type="domain" description="Soluble ligand binding" evidence="18">
    <location>
        <begin position="380"/>
        <end position="404"/>
    </location>
</feature>
<dbReference type="InterPro" id="IPR049712">
    <property type="entry name" value="Poly_export"/>
</dbReference>
<keyword evidence="10" id="KW-0626">Porin</keyword>
<dbReference type="InterPro" id="IPR054765">
    <property type="entry name" value="SLBB_dom"/>
</dbReference>
<dbReference type="EMBL" id="SMFX01000001">
    <property type="protein sequence ID" value="TCK18114.1"/>
    <property type="molecule type" value="Genomic_DNA"/>
</dbReference>
<feature type="domain" description="Soluble ligand binding" evidence="18">
    <location>
        <begin position="493"/>
        <end position="542"/>
    </location>
</feature>
<dbReference type="PANTHER" id="PTHR33619">
    <property type="entry name" value="POLYSACCHARIDE EXPORT PROTEIN GFCE-RELATED"/>
    <property type="match status" value="1"/>
</dbReference>
<evidence type="ECO:0000256" key="16">
    <source>
        <dbReference type="SAM" id="SignalP"/>
    </source>
</evidence>
<comment type="subcellular location">
    <subcellularLocation>
        <location evidence="1">Cell outer membrane</location>
        <topology evidence="1">Multi-pass membrane protein</topology>
    </subcellularLocation>
</comment>
<keyword evidence="13" id="KW-0998">Cell outer membrane</keyword>
<reference evidence="20 21" key="1">
    <citation type="submission" date="2019-03" db="EMBL/GenBank/DDBJ databases">
        <title>Genomic Encyclopedia of Type Strains, Phase IV (KMG-IV): sequencing the most valuable type-strain genomes for metagenomic binning, comparative biology and taxonomic classification.</title>
        <authorList>
            <person name="Goeker M."/>
        </authorList>
    </citation>
    <scope>NUCLEOTIDE SEQUENCE [LARGE SCALE GENOMIC DNA]</scope>
    <source>
        <strain evidence="20 21">DSM 19610</strain>
    </source>
</reference>
<keyword evidence="14" id="KW-0449">Lipoprotein</keyword>
<evidence type="ECO:0000259" key="19">
    <source>
        <dbReference type="Pfam" id="PF22461"/>
    </source>
</evidence>
<keyword evidence="12" id="KW-0564">Palmitate</keyword>
<evidence type="ECO:0000256" key="5">
    <source>
        <dbReference type="ARBA" id="ARBA00022597"/>
    </source>
</evidence>
<keyword evidence="4" id="KW-1134">Transmembrane beta strand</keyword>
<evidence type="ECO:0000256" key="14">
    <source>
        <dbReference type="ARBA" id="ARBA00023288"/>
    </source>
</evidence>
<dbReference type="GO" id="GO:0015159">
    <property type="term" value="F:polysaccharide transmembrane transporter activity"/>
    <property type="evidence" value="ECO:0007669"/>
    <property type="project" value="InterPro"/>
</dbReference>
<dbReference type="PANTHER" id="PTHR33619:SF3">
    <property type="entry name" value="POLYSACCHARIDE EXPORT PROTEIN GFCE-RELATED"/>
    <property type="match status" value="1"/>
</dbReference>
<keyword evidence="8" id="KW-0625">Polysaccharide transport</keyword>
<comment type="similarity">
    <text evidence="2">Belongs to the BexD/CtrA/VexA family.</text>
</comment>
<evidence type="ECO:0000256" key="12">
    <source>
        <dbReference type="ARBA" id="ARBA00023139"/>
    </source>
</evidence>
<feature type="domain" description="Soluble ligand binding" evidence="18">
    <location>
        <begin position="588"/>
        <end position="621"/>
    </location>
</feature>
<dbReference type="GO" id="GO:0015288">
    <property type="term" value="F:porin activity"/>
    <property type="evidence" value="ECO:0007669"/>
    <property type="project" value="UniProtKB-KW"/>
</dbReference>
<dbReference type="GO" id="GO:0009279">
    <property type="term" value="C:cell outer membrane"/>
    <property type="evidence" value="ECO:0007669"/>
    <property type="project" value="UniProtKB-SubCell"/>
</dbReference>
<evidence type="ECO:0000256" key="6">
    <source>
        <dbReference type="ARBA" id="ARBA00022692"/>
    </source>
</evidence>
<dbReference type="RefSeq" id="WP_165869120.1">
    <property type="nucleotide sequence ID" value="NZ_SMFX01000001.1"/>
</dbReference>
<evidence type="ECO:0000313" key="20">
    <source>
        <dbReference type="EMBL" id="TCK18114.1"/>
    </source>
</evidence>
<evidence type="ECO:0000256" key="3">
    <source>
        <dbReference type="ARBA" id="ARBA00022448"/>
    </source>
</evidence>
<feature type="domain" description="Polysaccharide export protein N-terminal" evidence="17">
    <location>
        <begin position="132"/>
        <end position="194"/>
    </location>
</feature>
<dbReference type="InterPro" id="IPR019554">
    <property type="entry name" value="Soluble_ligand-bd"/>
</dbReference>
<dbReference type="Gene3D" id="3.10.560.10">
    <property type="entry name" value="Outer membrane lipoprotein wza domain like"/>
    <property type="match status" value="6"/>
</dbReference>
<evidence type="ECO:0000256" key="8">
    <source>
        <dbReference type="ARBA" id="ARBA00023047"/>
    </source>
</evidence>
<evidence type="ECO:0000256" key="7">
    <source>
        <dbReference type="ARBA" id="ARBA00022729"/>
    </source>
</evidence>
<gene>
    <name evidence="20" type="ORF">DFR30_1373</name>
</gene>
<feature type="chain" id="PRO_5020845404" evidence="16">
    <location>
        <begin position="29"/>
        <end position="835"/>
    </location>
</feature>
<protein>
    <submittedName>
        <fullName evidence="20">Protein involved in polysaccharide export with SLBB domain</fullName>
    </submittedName>
</protein>
<organism evidence="20 21">
    <name type="scientific">Thiogranum longum</name>
    <dbReference type="NCBI Taxonomy" id="1537524"/>
    <lineage>
        <taxon>Bacteria</taxon>
        <taxon>Pseudomonadati</taxon>
        <taxon>Pseudomonadota</taxon>
        <taxon>Gammaproteobacteria</taxon>
        <taxon>Chromatiales</taxon>
        <taxon>Ectothiorhodospiraceae</taxon>
        <taxon>Thiogranum</taxon>
    </lineage>
</organism>
<keyword evidence="7 16" id="KW-0732">Signal</keyword>
<comment type="caution">
    <text evidence="20">The sequence shown here is derived from an EMBL/GenBank/DDBJ whole genome shotgun (WGS) entry which is preliminary data.</text>
</comment>
<accession>A0A4R1H8E8</accession>
<feature type="region of interest" description="Disordered" evidence="15">
    <location>
        <begin position="77"/>
        <end position="103"/>
    </location>
</feature>
<sequence length="835" mass="92036">MTKHQKSAFLARLTGFILMFGLAMVAAAQTLTAEQVQRFEQLTPAQQARVMEVIGQDIPKQVDEPALEQPQLVLPLPVEPGHAPEEEDENAVTESAETEADKSREPLKPFGYDLFTGVPTTFAPATDIPIDVDYVLGPGDTVKIQLFGKEHAEYSLVVSREGRLHFPKLGPIPVAGLTFREMQDVVKTQIEKQMIGEKAVITLGALRSIRVFILGDVNQPGSYTVSALSTMTNALFVSGGVSEVGSLRKIQLKRRGKVVAHLDLYDLLLQGDTGNDVRLQPGDVIFVPPLGQTVGVAGEVRRPAIYELKHERNLQQLLELSGGLLPTAYPQASQIERINSRGERTLVDVDLSDKSVLSTRIQSGDTLHVFSILEKMENIVVLSGHVHRPGGYQWRKGMRLSDLIHSIRDDLLPRPDLDYALVRRELMPDQRIEVFSVHLGQALQHPQSQDNVVLQSRDEVIVFGASEDRREIVDPLVEQLRLQASFRQPARTVHIGGVVRHPGDYPLETGMKVSDLIRAGGGLSEAAYALGAELTRYAVVDGSYREIAHVNVDLASILKNEGDADIDLLPHDVLNIKRLPEWATAETVEIHGEVRFPGIYPIARGEQLSKVLQRAGGVTDMAFPQGAVFLREELRKREKQRIDEMSRRLESDLASVSLKLAQEKGGNAGSLDIIRELGDQLRSVRPIGRLVINLPKLIEETRQGRRSDYDVTLADGDKLYVPPVTQEVTVTGEVFYPTSHLYAKGLDRDRYINMSGGATGKADTSRTYVIRADGSVETGGNWYQDFNGGGVKPGDTIVVPLDVERVRPITLWTNVSQIIYQLAITAASANAIGVF</sequence>
<evidence type="ECO:0000256" key="1">
    <source>
        <dbReference type="ARBA" id="ARBA00004571"/>
    </source>
</evidence>
<keyword evidence="9" id="KW-0406">Ion transport</keyword>
<evidence type="ECO:0000259" key="17">
    <source>
        <dbReference type="Pfam" id="PF02563"/>
    </source>
</evidence>
<evidence type="ECO:0000256" key="13">
    <source>
        <dbReference type="ARBA" id="ARBA00023237"/>
    </source>
</evidence>
<keyword evidence="21" id="KW-1185">Reference proteome</keyword>
<name>A0A4R1H8E8_9GAMM</name>
<dbReference type="Pfam" id="PF10531">
    <property type="entry name" value="SLBB"/>
    <property type="match status" value="5"/>
</dbReference>